<accession>A0A0F3H0Q1</accession>
<gene>
    <name evidence="2" type="ORF">MBAV_001297</name>
</gene>
<keyword evidence="3" id="KW-1185">Reference proteome</keyword>
<protein>
    <recommendedName>
        <fullName evidence="4">AtpZ/AtpI family protein</fullName>
    </recommendedName>
</protein>
<evidence type="ECO:0000256" key="1">
    <source>
        <dbReference type="SAM" id="Phobius"/>
    </source>
</evidence>
<reference evidence="2 3" key="1">
    <citation type="submission" date="2015-02" db="EMBL/GenBank/DDBJ databases">
        <title>Single-cell genomics of uncultivated deep-branching MTB reveals a conserved set of magnetosome genes.</title>
        <authorList>
            <person name="Kolinko S."/>
            <person name="Richter M."/>
            <person name="Glockner F.O."/>
            <person name="Brachmann A."/>
            <person name="Schuler D."/>
        </authorList>
    </citation>
    <scope>NUCLEOTIDE SEQUENCE [LARGE SCALE GENOMIC DNA]</scope>
    <source>
        <strain evidence="2">TM-1</strain>
    </source>
</reference>
<keyword evidence="1" id="KW-1133">Transmembrane helix</keyword>
<dbReference type="Proteomes" id="UP000033423">
    <property type="component" value="Unassembled WGS sequence"/>
</dbReference>
<organism evidence="2 3">
    <name type="scientific">Candidatus Magnetobacterium bavaricum</name>
    <dbReference type="NCBI Taxonomy" id="29290"/>
    <lineage>
        <taxon>Bacteria</taxon>
        <taxon>Pseudomonadati</taxon>
        <taxon>Nitrospirota</taxon>
        <taxon>Thermodesulfovibrionia</taxon>
        <taxon>Thermodesulfovibrionales</taxon>
        <taxon>Candidatus Magnetobacteriaceae</taxon>
        <taxon>Candidatus Magnetobacterium</taxon>
    </lineage>
</organism>
<evidence type="ECO:0008006" key="4">
    <source>
        <dbReference type="Google" id="ProtNLM"/>
    </source>
</evidence>
<evidence type="ECO:0000313" key="3">
    <source>
        <dbReference type="Proteomes" id="UP000033423"/>
    </source>
</evidence>
<comment type="caution">
    <text evidence="2">The sequence shown here is derived from an EMBL/GenBank/DDBJ whole genome shotgun (WGS) entry which is preliminary data.</text>
</comment>
<proteinExistence type="predicted"/>
<feature type="transmembrane region" description="Helical" evidence="1">
    <location>
        <begin position="6"/>
        <end position="25"/>
    </location>
</feature>
<dbReference type="AlphaFoldDB" id="A0A0F3H0Q1"/>
<evidence type="ECO:0000313" key="2">
    <source>
        <dbReference type="EMBL" id="KJU86508.1"/>
    </source>
</evidence>
<feature type="transmembrane region" description="Helical" evidence="1">
    <location>
        <begin position="37"/>
        <end position="56"/>
    </location>
</feature>
<sequence>MAFAGHVTLSFIVSVFVGLAIGMGLDRLFNSSAWMTITFFCLGVISGFIEVFRLAIGELNKDE</sequence>
<dbReference type="InterPro" id="IPR032820">
    <property type="entry name" value="ATPase_put"/>
</dbReference>
<keyword evidence="1" id="KW-0812">Transmembrane</keyword>
<dbReference type="EMBL" id="LACI01000565">
    <property type="protein sequence ID" value="KJU86508.1"/>
    <property type="molecule type" value="Genomic_DNA"/>
</dbReference>
<dbReference type="Pfam" id="PF09527">
    <property type="entry name" value="ATPase_gene1"/>
    <property type="match status" value="1"/>
</dbReference>
<keyword evidence="1" id="KW-0472">Membrane</keyword>
<name>A0A0F3H0Q1_9BACT</name>